<feature type="chain" id="PRO_5045145132" evidence="1">
    <location>
        <begin position="22"/>
        <end position="251"/>
    </location>
</feature>
<name>A0ABW8JNW0_9GAMM</name>
<dbReference type="InterPro" id="IPR021307">
    <property type="entry name" value="DUF2884"/>
</dbReference>
<evidence type="ECO:0000256" key="1">
    <source>
        <dbReference type="SAM" id="SignalP"/>
    </source>
</evidence>
<reference evidence="2 3" key="1">
    <citation type="submission" date="2020-10" db="EMBL/GenBank/DDBJ databases">
        <title>Phylogeny of dyella-like bacteria.</title>
        <authorList>
            <person name="Fu J."/>
        </authorList>
    </citation>
    <scope>NUCLEOTIDE SEQUENCE [LARGE SCALE GENOMIC DNA]</scope>
    <source>
        <strain evidence="2 3">Gsoil3046</strain>
    </source>
</reference>
<evidence type="ECO:0000313" key="3">
    <source>
        <dbReference type="Proteomes" id="UP001620460"/>
    </source>
</evidence>
<accession>A0ABW8JNW0</accession>
<protein>
    <submittedName>
        <fullName evidence="2">DUF2884 family protein</fullName>
    </submittedName>
</protein>
<keyword evidence="1" id="KW-0732">Signal</keyword>
<dbReference type="Proteomes" id="UP001620460">
    <property type="component" value="Unassembled WGS sequence"/>
</dbReference>
<keyword evidence="3" id="KW-1185">Reference proteome</keyword>
<sequence length="251" mass="26766">MRLVPLIAVSAAWLLAAPLHAQQLATRCHASSSFDVTVQPDRLVFDRPSPAPRQLVLSHGSLVADGASVRLNAEDEDRLALFERELRGLVPKVRAVGRRGVDLAVQALHQEAAGMGLGAASRSELDQRLAADAAELRQRIDASQSTRDWQGAAAQQLGNRIAADLTPIVAGDLGQQALQAAMSGDLDTAARLRDQAADLATALRPRLERRMQALAPAVDALCPSIRRLADLQQGVRDAAGRPLDLLSVDGR</sequence>
<evidence type="ECO:0000313" key="2">
    <source>
        <dbReference type="EMBL" id="MFK2902809.1"/>
    </source>
</evidence>
<dbReference type="EMBL" id="JADIKM010000001">
    <property type="protein sequence ID" value="MFK2902809.1"/>
    <property type="molecule type" value="Genomic_DNA"/>
</dbReference>
<comment type="caution">
    <text evidence="2">The sequence shown here is derived from an EMBL/GenBank/DDBJ whole genome shotgun (WGS) entry which is preliminary data.</text>
</comment>
<gene>
    <name evidence="2" type="ORF">ISP17_02445</name>
</gene>
<dbReference type="Pfam" id="PF11101">
    <property type="entry name" value="DUF2884"/>
    <property type="match status" value="1"/>
</dbReference>
<feature type="signal peptide" evidence="1">
    <location>
        <begin position="1"/>
        <end position="21"/>
    </location>
</feature>
<dbReference type="RefSeq" id="WP_404629929.1">
    <property type="nucleotide sequence ID" value="NZ_JADIKM010000001.1"/>
</dbReference>
<proteinExistence type="predicted"/>
<organism evidence="2 3">
    <name type="scientific">Dyella ginsengisoli</name>
    <dbReference type="NCBI Taxonomy" id="363848"/>
    <lineage>
        <taxon>Bacteria</taxon>
        <taxon>Pseudomonadati</taxon>
        <taxon>Pseudomonadota</taxon>
        <taxon>Gammaproteobacteria</taxon>
        <taxon>Lysobacterales</taxon>
        <taxon>Rhodanobacteraceae</taxon>
        <taxon>Dyella</taxon>
    </lineage>
</organism>